<name>A0A3R7MLN7_PENVA</name>
<evidence type="ECO:0000313" key="7">
    <source>
        <dbReference type="Proteomes" id="UP000283509"/>
    </source>
</evidence>
<evidence type="ECO:0000256" key="4">
    <source>
        <dbReference type="ARBA" id="ARBA00022829"/>
    </source>
</evidence>
<evidence type="ECO:0000256" key="2">
    <source>
        <dbReference type="ARBA" id="ARBA00012489"/>
    </source>
</evidence>
<organism evidence="6 7">
    <name type="scientific">Penaeus vannamei</name>
    <name type="common">Whiteleg shrimp</name>
    <name type="synonym">Litopenaeus vannamei</name>
    <dbReference type="NCBI Taxonomy" id="6689"/>
    <lineage>
        <taxon>Eukaryota</taxon>
        <taxon>Metazoa</taxon>
        <taxon>Ecdysozoa</taxon>
        <taxon>Arthropoda</taxon>
        <taxon>Crustacea</taxon>
        <taxon>Multicrustacea</taxon>
        <taxon>Malacostraca</taxon>
        <taxon>Eumalacostraca</taxon>
        <taxon>Eucarida</taxon>
        <taxon>Decapoda</taxon>
        <taxon>Dendrobranchiata</taxon>
        <taxon>Penaeoidea</taxon>
        <taxon>Penaeidae</taxon>
        <taxon>Penaeus</taxon>
    </lineage>
</organism>
<dbReference type="EMBL" id="QCYY01000454">
    <property type="protein sequence ID" value="ROT85021.1"/>
    <property type="molecule type" value="Genomic_DNA"/>
</dbReference>
<dbReference type="Proteomes" id="UP000283509">
    <property type="component" value="Unassembled WGS sequence"/>
</dbReference>
<dbReference type="GO" id="GO:0005634">
    <property type="term" value="C:nucleus"/>
    <property type="evidence" value="ECO:0007669"/>
    <property type="project" value="InterPro"/>
</dbReference>
<keyword evidence="7" id="KW-1185">Reference proteome</keyword>
<dbReference type="PROSITE" id="PS51700">
    <property type="entry name" value="SEPARIN"/>
    <property type="match status" value="1"/>
</dbReference>
<keyword evidence="3" id="KW-0378">Hydrolase</keyword>
<dbReference type="AlphaFoldDB" id="A0A3R7MLN7"/>
<dbReference type="EC" id="3.4.22.49" evidence="2"/>
<comment type="catalytic activity">
    <reaction evidence="1">
        <text>All bonds known to be hydrolyzed by this endopeptidase have arginine in P1 and an acidic residue in P4. P6 is often occupied by an acidic residue or by a hydroxy-amino-acid residue, the phosphorylation of which enhances cleavage.</text>
        <dbReference type="EC" id="3.4.22.49"/>
    </reaction>
</comment>
<dbReference type="PANTHER" id="PTHR12792">
    <property type="entry name" value="EXTRA SPINDLE POLES 1-RELATED"/>
    <property type="match status" value="1"/>
</dbReference>
<proteinExistence type="predicted"/>
<dbReference type="OrthoDB" id="10255632at2759"/>
<dbReference type="GO" id="GO:0004197">
    <property type="term" value="F:cysteine-type endopeptidase activity"/>
    <property type="evidence" value="ECO:0007669"/>
    <property type="project" value="InterPro"/>
</dbReference>
<evidence type="ECO:0000313" key="6">
    <source>
        <dbReference type="EMBL" id="ROT85021.1"/>
    </source>
</evidence>
<sequence length="575" mass="63786">MASTLESLTAEILRGMGVGSLSEVAATLPSALTTDVNISAAEMELKAGRIEEAFHQLSLSHSTLLHHRMAQRLHKPNKNRTDDEGYDSDLNSISIDNEKMTLATTKKEGTIDLLQKLPSDWTIVQITSANVGECNLRKIGDHPPTPRLYISRCTCGPQPTIAIQTVAAPRDKGVRGILEEIELIKEENKLINRDFRKQVQKYHAKREELNNRLKCVVKSMEVAWLKHWCCLLPGGLEPRDQQVLKDTIRRILSNYKGCLTENQQLLLQYMISCPIPSEKAGSIEGGSGISLRAGIAVILGESVRSQNVKNLYAAIQSEEASLEQLRRAPRNPVILIIDKSVVTLPWEMMWVMHDQPVTRMPSLRMLVLLYQHHSCRVNSVLVQGVDSSKGFFLVDPDSNLPSTQERVKGPLAETGWQGITARRPTHDEFREAISANDLFVYIGHGSGSQYLPGELVERSECRALALLYGCSSVRLAPRGRIPDPWGVVLNYLIAYCPCVVGMLWDVTDKDTDNLTLEMLRALQGINGVPGSPLANPPSDIPLLVARSRSICRWYLTAAALTVYGLPLHVVNSNSE</sequence>
<dbReference type="Pfam" id="PF03568">
    <property type="entry name" value="Separin_C"/>
    <property type="match status" value="1"/>
</dbReference>
<evidence type="ECO:0000259" key="5">
    <source>
        <dbReference type="PROSITE" id="PS51700"/>
    </source>
</evidence>
<evidence type="ECO:0000256" key="3">
    <source>
        <dbReference type="ARBA" id="ARBA00022801"/>
    </source>
</evidence>
<dbReference type="InterPro" id="IPR005314">
    <property type="entry name" value="Peptidase_C50"/>
</dbReference>
<gene>
    <name evidence="6" type="ORF">C7M84_021562</name>
</gene>
<feature type="domain" description="Peptidase C50" evidence="5">
    <location>
        <begin position="387"/>
        <end position="481"/>
    </location>
</feature>
<dbReference type="GO" id="GO:0051307">
    <property type="term" value="P:meiotic chromosome separation"/>
    <property type="evidence" value="ECO:0007669"/>
    <property type="project" value="TreeGrafter"/>
</dbReference>
<reference evidence="6 7" key="1">
    <citation type="submission" date="2018-04" db="EMBL/GenBank/DDBJ databases">
        <authorList>
            <person name="Zhang X."/>
            <person name="Yuan J."/>
            <person name="Li F."/>
            <person name="Xiang J."/>
        </authorList>
    </citation>
    <scope>NUCLEOTIDE SEQUENCE [LARGE SCALE GENOMIC DNA]</scope>
    <source>
        <tissue evidence="6">Muscle</tissue>
    </source>
</reference>
<comment type="caution">
    <text evidence="6">The sequence shown here is derived from an EMBL/GenBank/DDBJ whole genome shotgun (WGS) entry which is preliminary data.</text>
</comment>
<reference evidence="6 7" key="2">
    <citation type="submission" date="2019-01" db="EMBL/GenBank/DDBJ databases">
        <title>The decoding of complex shrimp genome reveals the adaptation for benthos swimmer, frequently molting mechanism and breeding impact on genome.</title>
        <authorList>
            <person name="Sun Y."/>
            <person name="Gao Y."/>
            <person name="Yu Y."/>
        </authorList>
    </citation>
    <scope>NUCLEOTIDE SEQUENCE [LARGE SCALE GENOMIC DNA]</scope>
    <source>
        <tissue evidence="6">Muscle</tissue>
    </source>
</reference>
<dbReference type="PANTHER" id="PTHR12792:SF0">
    <property type="entry name" value="SEPARIN"/>
    <property type="match status" value="1"/>
</dbReference>
<dbReference type="InterPro" id="IPR030397">
    <property type="entry name" value="SEPARIN_core_dom"/>
</dbReference>
<dbReference type="GO" id="GO:0005737">
    <property type="term" value="C:cytoplasm"/>
    <property type="evidence" value="ECO:0007669"/>
    <property type="project" value="TreeGrafter"/>
</dbReference>
<dbReference type="GO" id="GO:0072686">
    <property type="term" value="C:mitotic spindle"/>
    <property type="evidence" value="ECO:0007669"/>
    <property type="project" value="TreeGrafter"/>
</dbReference>
<accession>A0A3R7MLN7</accession>
<keyword evidence="4" id="KW-0159">Chromosome partition</keyword>
<dbReference type="STRING" id="6689.A0A3R7MLN7"/>
<dbReference type="GO" id="GO:0006508">
    <property type="term" value="P:proteolysis"/>
    <property type="evidence" value="ECO:0007669"/>
    <property type="project" value="InterPro"/>
</dbReference>
<protein>
    <recommendedName>
        <fullName evidence="2">separase</fullName>
        <ecNumber evidence="2">3.4.22.49</ecNumber>
    </recommendedName>
</protein>
<evidence type="ECO:0000256" key="1">
    <source>
        <dbReference type="ARBA" id="ARBA00000451"/>
    </source>
</evidence>